<dbReference type="Gene3D" id="3.40.50.300">
    <property type="entry name" value="P-loop containing nucleotide triphosphate hydrolases"/>
    <property type="match status" value="1"/>
</dbReference>
<dbReference type="InterPro" id="IPR037158">
    <property type="entry name" value="Thr_synth_N_sf"/>
</dbReference>
<dbReference type="GO" id="GO:0008652">
    <property type="term" value="P:amino acid biosynthetic process"/>
    <property type="evidence" value="ECO:0007669"/>
    <property type="project" value="UniProtKB-KW"/>
</dbReference>
<name>A0A0B6ZH84_9EUPU</name>
<dbReference type="PROSITE" id="PS00165">
    <property type="entry name" value="DEHYDRATASE_SER_THR"/>
    <property type="match status" value="1"/>
</dbReference>
<evidence type="ECO:0000256" key="2">
    <source>
        <dbReference type="ARBA" id="ARBA00005517"/>
    </source>
</evidence>
<dbReference type="InterPro" id="IPR000634">
    <property type="entry name" value="Ser/Thr_deHydtase_PyrdxlP-BS"/>
</dbReference>
<evidence type="ECO:0000256" key="3">
    <source>
        <dbReference type="ARBA" id="ARBA00022605"/>
    </source>
</evidence>
<sequence>MFTALRTIPITLLWKSSNCHVKWLHVSCCNLHEKVPKIWSTWDSLNGKENIVLMGNPGSGKTTTGKLVATTLGLNSVDIDDNHLEPTWGMSVAAKLKQVGPKRFVEEEGRALLDLNIQNSVISLSGSNPLHSDSMAKIAQSGILVYLDANNGTIIKRQKVMKVDRIIGMESGASLEEILQFRRQFYEKWYDIRVAVHEDDKADNVAEKVLKAISRFQKDRGYVSTRAAKKTKSASFLETVLQGLADDGGLYVKAGERPTFSLEDLNVLVPLNYRERAQRLLEAWIHPLDISPQELNSFISKSYTDGLFEHSDIAPVVHLEENIYTQELFHGPTASFKDFALQLMPRFFTKAMKQRGPDVKYLILAATSGDTGSATLDGFSRHASGAKVGVVVLYPHKNISTIQKHQTVTVEGSNVKVIGVDGDFDFCQHTVKKIFVDQKIREILGACRLSAANSINWGRILPQILYHATAYLNLVHKGHIALGDPIDLCVPTGNFGNILSAYYVKEMGFPIRKLICASNSNNILTDFIHTGQYSPSSYTLKSTISPSIDIITSSNLERLLYHLSGEDPQMVVDFYRTISHNGKAHVPQKVKDALQENFLAAFATEENTNKTIMDVFVKTGYLIDPHTAVGYYVAKNFGNPKIPTVVAGTAHYGKFVDNILPLLKTSEDKPSYSVGELMDQASNLTSTPVMNKLLTAMVTKKVVHTDTVSANYDQISQMVIEFAKTL</sequence>
<evidence type="ECO:0000256" key="5">
    <source>
        <dbReference type="ARBA" id="ARBA00029440"/>
    </source>
</evidence>
<evidence type="ECO:0000259" key="7">
    <source>
        <dbReference type="Pfam" id="PF14821"/>
    </source>
</evidence>
<dbReference type="PANTHER" id="PTHR43515">
    <property type="entry name" value="THREONINE SYNTHASE-LIKE 1"/>
    <property type="match status" value="1"/>
</dbReference>
<dbReference type="InterPro" id="IPR036052">
    <property type="entry name" value="TrpB-like_PALP_sf"/>
</dbReference>
<dbReference type="Pfam" id="PF14821">
    <property type="entry name" value="Thr_synth_N"/>
    <property type="match status" value="1"/>
</dbReference>
<evidence type="ECO:0000313" key="8">
    <source>
        <dbReference type="EMBL" id="CEK67100.1"/>
    </source>
</evidence>
<keyword evidence="4 6" id="KW-0663">Pyridoxal phosphate</keyword>
<gene>
    <name evidence="8" type="primary">ORF61344</name>
</gene>
<dbReference type="GO" id="GO:0005737">
    <property type="term" value="C:cytoplasm"/>
    <property type="evidence" value="ECO:0007669"/>
    <property type="project" value="TreeGrafter"/>
</dbReference>
<organism evidence="8">
    <name type="scientific">Arion vulgaris</name>
    <dbReference type="NCBI Taxonomy" id="1028688"/>
    <lineage>
        <taxon>Eukaryota</taxon>
        <taxon>Metazoa</taxon>
        <taxon>Spiralia</taxon>
        <taxon>Lophotrochozoa</taxon>
        <taxon>Mollusca</taxon>
        <taxon>Gastropoda</taxon>
        <taxon>Heterobranchia</taxon>
        <taxon>Euthyneura</taxon>
        <taxon>Panpulmonata</taxon>
        <taxon>Eupulmonata</taxon>
        <taxon>Stylommatophora</taxon>
        <taxon>Helicina</taxon>
        <taxon>Arionoidea</taxon>
        <taxon>Arionidae</taxon>
        <taxon>Arion</taxon>
    </lineage>
</organism>
<dbReference type="Gene3D" id="3.40.50.1100">
    <property type="match status" value="2"/>
</dbReference>
<proteinExistence type="inferred from homology"/>
<dbReference type="NCBIfam" id="TIGR00260">
    <property type="entry name" value="thrC"/>
    <property type="match status" value="1"/>
</dbReference>
<dbReference type="InterPro" id="IPR029144">
    <property type="entry name" value="Thr_synth_N"/>
</dbReference>
<comment type="cofactor">
    <cofactor evidence="1 6">
        <name>pyridoxal 5'-phosphate</name>
        <dbReference type="ChEBI" id="CHEBI:597326"/>
    </cofactor>
</comment>
<comment type="similarity">
    <text evidence="2">Belongs to the threonine synthase family.</text>
</comment>
<accession>A0A0B6ZH84</accession>
<reference evidence="8" key="1">
    <citation type="submission" date="2014-12" db="EMBL/GenBank/DDBJ databases">
        <title>Insight into the proteome of Arion vulgaris.</title>
        <authorList>
            <person name="Aradska J."/>
            <person name="Bulat T."/>
            <person name="Smidak R."/>
            <person name="Sarate P."/>
            <person name="Gangsoo J."/>
            <person name="Sialana F."/>
            <person name="Bilban M."/>
            <person name="Lubec G."/>
        </authorList>
    </citation>
    <scope>NUCLEOTIDE SEQUENCE</scope>
    <source>
        <tissue evidence="8">Skin</tissue>
    </source>
</reference>
<dbReference type="GO" id="GO:0030170">
    <property type="term" value="F:pyridoxal phosphate binding"/>
    <property type="evidence" value="ECO:0007669"/>
    <property type="project" value="InterPro"/>
</dbReference>
<dbReference type="CDD" id="cd01560">
    <property type="entry name" value="Thr-synth_2"/>
    <property type="match status" value="1"/>
</dbReference>
<feature type="domain" description="Threonine synthase N-terminal" evidence="7">
    <location>
        <begin position="222"/>
        <end position="303"/>
    </location>
</feature>
<dbReference type="HAMAP" id="MF_00109">
    <property type="entry name" value="Shikimate_kinase"/>
    <property type="match status" value="1"/>
</dbReference>
<dbReference type="AlphaFoldDB" id="A0A0B6ZH84"/>
<dbReference type="Pfam" id="PF01202">
    <property type="entry name" value="SKI"/>
    <property type="match status" value="1"/>
</dbReference>
<dbReference type="Gene3D" id="3.90.1380.10">
    <property type="entry name" value="Threonine synthase, N-terminal domain"/>
    <property type="match status" value="1"/>
</dbReference>
<dbReference type="InterPro" id="IPR031322">
    <property type="entry name" value="Shikimate/glucono_kinase"/>
</dbReference>
<dbReference type="InterPro" id="IPR004450">
    <property type="entry name" value="Thr_synthase-like"/>
</dbReference>
<evidence type="ECO:0000256" key="6">
    <source>
        <dbReference type="PIRSR" id="PIRSR604450-51"/>
    </source>
</evidence>
<evidence type="ECO:0000256" key="4">
    <source>
        <dbReference type="ARBA" id="ARBA00022898"/>
    </source>
</evidence>
<dbReference type="EMBL" id="HACG01020235">
    <property type="protein sequence ID" value="CEK67100.1"/>
    <property type="molecule type" value="Transcribed_RNA"/>
</dbReference>
<comment type="pathway">
    <text evidence="5">Amino-acid biosynthesis.</text>
</comment>
<keyword evidence="3" id="KW-0028">Amino-acid biosynthesis</keyword>
<dbReference type="PANTHER" id="PTHR43515:SF1">
    <property type="entry name" value="THREONINE SYNTHASE-LIKE 1"/>
    <property type="match status" value="1"/>
</dbReference>
<dbReference type="SUPFAM" id="SSF52540">
    <property type="entry name" value="P-loop containing nucleoside triphosphate hydrolases"/>
    <property type="match status" value="1"/>
</dbReference>
<protein>
    <recommendedName>
        <fullName evidence="7">Threonine synthase N-terminal domain-containing protein</fullName>
    </recommendedName>
</protein>
<dbReference type="PRINTS" id="PR01100">
    <property type="entry name" value="SHIKIMTKNASE"/>
</dbReference>
<evidence type="ECO:0000256" key="1">
    <source>
        <dbReference type="ARBA" id="ARBA00001933"/>
    </source>
</evidence>
<dbReference type="SUPFAM" id="SSF53686">
    <property type="entry name" value="Tryptophan synthase beta subunit-like PLP-dependent enzymes"/>
    <property type="match status" value="1"/>
</dbReference>
<feature type="modified residue" description="N6-(pyridoxal phosphate)lysine" evidence="6">
    <location>
        <position position="337"/>
    </location>
</feature>
<dbReference type="InterPro" id="IPR027417">
    <property type="entry name" value="P-loop_NTPase"/>
</dbReference>
<dbReference type="InterPro" id="IPR000623">
    <property type="entry name" value="Shikimate_kinase/TSH1"/>
</dbReference>